<reference evidence="1" key="1">
    <citation type="submission" date="2014-05" db="EMBL/GenBank/DDBJ databases">
        <authorList>
            <person name="Chronopoulou M."/>
        </authorList>
    </citation>
    <scope>NUCLEOTIDE SEQUENCE</scope>
    <source>
        <tissue evidence="1">Whole organism</tissue>
    </source>
</reference>
<organism evidence="1">
    <name type="scientific">Lepeophtheirus salmonis</name>
    <name type="common">Salmon louse</name>
    <name type="synonym">Caligus salmonis</name>
    <dbReference type="NCBI Taxonomy" id="72036"/>
    <lineage>
        <taxon>Eukaryota</taxon>
        <taxon>Metazoa</taxon>
        <taxon>Ecdysozoa</taxon>
        <taxon>Arthropoda</taxon>
        <taxon>Crustacea</taxon>
        <taxon>Multicrustacea</taxon>
        <taxon>Hexanauplia</taxon>
        <taxon>Copepoda</taxon>
        <taxon>Siphonostomatoida</taxon>
        <taxon>Caligidae</taxon>
        <taxon>Lepeophtheirus</taxon>
    </lineage>
</organism>
<protein>
    <submittedName>
        <fullName evidence="1">Uncharacterized protein</fullName>
    </submittedName>
</protein>
<proteinExistence type="predicted"/>
<dbReference type="InterPro" id="IPR036397">
    <property type="entry name" value="RNaseH_sf"/>
</dbReference>
<dbReference type="AlphaFoldDB" id="A0A0K2U862"/>
<dbReference type="Gene3D" id="3.30.420.10">
    <property type="entry name" value="Ribonuclease H-like superfamily/Ribonuclease H"/>
    <property type="match status" value="1"/>
</dbReference>
<dbReference type="EMBL" id="HACA01017093">
    <property type="protein sequence ID" value="CDW34454.1"/>
    <property type="molecule type" value="Transcribed_RNA"/>
</dbReference>
<accession>A0A0K2U862</accession>
<sequence>MFIQQSLNPDGAPSHSSKIILDFLDSENVMYVHPFSCPPNLLELNPLYYFIWSNVKWVFNEGPQRTQYP</sequence>
<name>A0A0K2U862_LEPSM</name>
<dbReference type="GO" id="GO:0003676">
    <property type="term" value="F:nucleic acid binding"/>
    <property type="evidence" value="ECO:0007669"/>
    <property type="project" value="InterPro"/>
</dbReference>
<evidence type="ECO:0000313" key="1">
    <source>
        <dbReference type="EMBL" id="CDW34454.1"/>
    </source>
</evidence>